<keyword evidence="3" id="KW-1185">Reference proteome</keyword>
<evidence type="ECO:0000313" key="2">
    <source>
        <dbReference type="EMBL" id="GMH77922.1"/>
    </source>
</evidence>
<evidence type="ECO:0000256" key="1">
    <source>
        <dbReference type="SAM" id="Phobius"/>
    </source>
</evidence>
<name>A0A9W7ATA6_9STRA</name>
<keyword evidence="1" id="KW-0472">Membrane</keyword>
<organism evidence="2 3">
    <name type="scientific">Triparma laevis f. longispina</name>
    <dbReference type="NCBI Taxonomy" id="1714387"/>
    <lineage>
        <taxon>Eukaryota</taxon>
        <taxon>Sar</taxon>
        <taxon>Stramenopiles</taxon>
        <taxon>Ochrophyta</taxon>
        <taxon>Bolidophyceae</taxon>
        <taxon>Parmales</taxon>
        <taxon>Triparmaceae</taxon>
        <taxon>Triparma</taxon>
    </lineage>
</organism>
<gene>
    <name evidence="2" type="ORF">TrLO_g12619</name>
</gene>
<dbReference type="EMBL" id="BRXW01000849">
    <property type="protein sequence ID" value="GMH77922.1"/>
    <property type="molecule type" value="Genomic_DNA"/>
</dbReference>
<accession>A0A9W7ATA6</accession>
<reference evidence="3" key="1">
    <citation type="journal article" date="2023" name="Commun. Biol.">
        <title>Genome analysis of Parmales, the sister group of diatoms, reveals the evolutionary specialization of diatoms from phago-mixotrophs to photoautotrophs.</title>
        <authorList>
            <person name="Ban H."/>
            <person name="Sato S."/>
            <person name="Yoshikawa S."/>
            <person name="Yamada K."/>
            <person name="Nakamura Y."/>
            <person name="Ichinomiya M."/>
            <person name="Sato N."/>
            <person name="Blanc-Mathieu R."/>
            <person name="Endo H."/>
            <person name="Kuwata A."/>
            <person name="Ogata H."/>
        </authorList>
    </citation>
    <scope>NUCLEOTIDE SEQUENCE [LARGE SCALE GENOMIC DNA]</scope>
    <source>
        <strain evidence="3">NIES 3700</strain>
    </source>
</reference>
<sequence length="100" mass="10873">MDHCGYSSRQTAHLFFATAVCEAASAMAWLAAAAAIMVLIVGKVLKVLKVYAEALSSNEYPGWAAQGKADTVLDLMRAFPKYKYTNTDKKHGMGKWKANA</sequence>
<keyword evidence="1" id="KW-0812">Transmembrane</keyword>
<protein>
    <submittedName>
        <fullName evidence="2">Uncharacterized protein</fullName>
    </submittedName>
</protein>
<feature type="transmembrane region" description="Helical" evidence="1">
    <location>
        <begin position="12"/>
        <end position="41"/>
    </location>
</feature>
<proteinExistence type="predicted"/>
<dbReference type="AlphaFoldDB" id="A0A9W7ATA6"/>
<dbReference type="Proteomes" id="UP001165122">
    <property type="component" value="Unassembled WGS sequence"/>
</dbReference>
<keyword evidence="1" id="KW-1133">Transmembrane helix</keyword>
<comment type="caution">
    <text evidence="2">The sequence shown here is derived from an EMBL/GenBank/DDBJ whole genome shotgun (WGS) entry which is preliminary data.</text>
</comment>
<evidence type="ECO:0000313" key="3">
    <source>
        <dbReference type="Proteomes" id="UP001165122"/>
    </source>
</evidence>